<dbReference type="PANTHER" id="PTHR40660:SF1">
    <property type="entry name" value="5'-PHOSPHATE OXIDASE PUTATIVE DOMAIN-CONTAINING PROTEIN-RELATED"/>
    <property type="match status" value="1"/>
</dbReference>
<reference evidence="2" key="1">
    <citation type="submission" date="2019-08" db="EMBL/GenBank/DDBJ databases">
        <authorList>
            <person name="Kucharzyk K."/>
            <person name="Murdoch R.W."/>
            <person name="Higgins S."/>
            <person name="Loffler F."/>
        </authorList>
    </citation>
    <scope>NUCLEOTIDE SEQUENCE</scope>
</reference>
<organism evidence="2">
    <name type="scientific">bioreactor metagenome</name>
    <dbReference type="NCBI Taxonomy" id="1076179"/>
    <lineage>
        <taxon>unclassified sequences</taxon>
        <taxon>metagenomes</taxon>
        <taxon>ecological metagenomes</taxon>
    </lineage>
</organism>
<dbReference type="Gene3D" id="2.30.110.10">
    <property type="entry name" value="Electron Transport, Fmn-binding Protein, Chain A"/>
    <property type="match status" value="1"/>
</dbReference>
<dbReference type="AlphaFoldDB" id="A0A644YM03"/>
<dbReference type="PANTHER" id="PTHR40660">
    <property type="entry name" value="5'-PHOSPHATE OXIDASE PUTATIVE DOMAIN-CONTAINING PROTEIN-RELATED"/>
    <property type="match status" value="1"/>
</dbReference>
<feature type="domain" description="Pyridoxamine 5'-phosphate oxidase N-terminal" evidence="1">
    <location>
        <begin position="10"/>
        <end position="118"/>
    </location>
</feature>
<accession>A0A644YM03</accession>
<protein>
    <recommendedName>
        <fullName evidence="1">Pyridoxamine 5'-phosphate oxidase N-terminal domain-containing protein</fullName>
    </recommendedName>
</protein>
<evidence type="ECO:0000313" key="2">
    <source>
        <dbReference type="EMBL" id="MPM29349.1"/>
    </source>
</evidence>
<name>A0A644YM03_9ZZZZ</name>
<proteinExistence type="predicted"/>
<dbReference type="InterPro" id="IPR011576">
    <property type="entry name" value="Pyridox_Oxase_N"/>
</dbReference>
<dbReference type="SUPFAM" id="SSF50475">
    <property type="entry name" value="FMN-binding split barrel"/>
    <property type="match status" value="1"/>
</dbReference>
<dbReference type="EMBL" id="VSSQ01005489">
    <property type="protein sequence ID" value="MPM29349.1"/>
    <property type="molecule type" value="Genomic_DNA"/>
</dbReference>
<dbReference type="InterPro" id="IPR012349">
    <property type="entry name" value="Split_barrel_FMN-bd"/>
</dbReference>
<dbReference type="Pfam" id="PF01243">
    <property type="entry name" value="PNPOx_N"/>
    <property type="match status" value="1"/>
</dbReference>
<evidence type="ECO:0000259" key="1">
    <source>
        <dbReference type="Pfam" id="PF01243"/>
    </source>
</evidence>
<comment type="caution">
    <text evidence="2">The sequence shown here is derived from an EMBL/GenBank/DDBJ whole genome shotgun (WGS) entry which is preliminary data.</text>
</comment>
<gene>
    <name evidence="2" type="ORF">SDC9_75889</name>
</gene>
<sequence>MIQLPEVVLQAWENREKAVILTTVNEQGIPNAIYATCASKYNDNTFVVADNYFDKTRRNILANSAGSLLFITKEGKSYQLIGTFTYHKDGEIFEDMKKWNPTRLPGHAAAALHITAVYSGSNQLA</sequence>